<gene>
    <name evidence="9" type="primary">recF</name>
    <name evidence="12" type="ORF">DQQ10_19285</name>
</gene>
<proteinExistence type="inferred from homology"/>
<feature type="domain" description="RecF/RecN/SMC N-terminal" evidence="11">
    <location>
        <begin position="2"/>
        <end position="351"/>
    </location>
</feature>
<dbReference type="PROSITE" id="PS00617">
    <property type="entry name" value="RECF_1"/>
    <property type="match status" value="1"/>
</dbReference>
<comment type="subcellular location">
    <subcellularLocation>
        <location evidence="1 9 10">Cytoplasm</location>
    </subcellularLocation>
</comment>
<dbReference type="RefSeq" id="WP_112748558.1">
    <property type="nucleotide sequence ID" value="NZ_QMFY01000011.1"/>
</dbReference>
<sequence>MYLQKLQLLNFKNYEEIALDFASKVNVLVGRNGSGKTNLLDAIYYLSFTKSAFATSDLHCVRKGESFLMVKAAFKKNNTVFEVSSAIQSGQKKVFREGGNEYQKLSDHIGRFPVIMIAPDDVDIIKEGSEARRRFFDSAISQLDKEYLNHLIVYNNALKQRNSLLKMFADSGRPDWLAIESYDRLLVQHGEAIYTRRKRFCDEYLPVFRKYFNFLVNEAETSTLAYESGVLTNGFQEQLVRNRQRDLVMQRTNFGVHRDDYIFSLGEGDLKRLGSQGQQKSFVIALKLAQFEILEQHNQFKPILLLDDIFDKLDDQRITKLLELIRSDLGQLFITDARPGRTKDLLDAVGVEATVLFVDAGRISVGH</sequence>
<evidence type="ECO:0000259" key="11">
    <source>
        <dbReference type="Pfam" id="PF02463"/>
    </source>
</evidence>
<dbReference type="SUPFAM" id="SSF52540">
    <property type="entry name" value="P-loop containing nucleoside triphosphate hydrolases"/>
    <property type="match status" value="1"/>
</dbReference>
<evidence type="ECO:0000256" key="6">
    <source>
        <dbReference type="ARBA" id="ARBA00022741"/>
    </source>
</evidence>
<evidence type="ECO:0000256" key="5">
    <source>
        <dbReference type="ARBA" id="ARBA00022705"/>
    </source>
</evidence>
<keyword evidence="9 10" id="KW-0234">DNA repair</keyword>
<name>A0A364XZY9_9BACT</name>
<dbReference type="InterPro" id="IPR003395">
    <property type="entry name" value="RecF/RecN/SMC_N"/>
</dbReference>
<comment type="similarity">
    <text evidence="2 9 10">Belongs to the RecF family.</text>
</comment>
<keyword evidence="5 9" id="KW-0235">DNA replication</keyword>
<dbReference type="PANTHER" id="PTHR32182">
    <property type="entry name" value="DNA REPLICATION AND REPAIR PROTEIN RECF"/>
    <property type="match status" value="1"/>
</dbReference>
<evidence type="ECO:0000256" key="8">
    <source>
        <dbReference type="ARBA" id="ARBA00023125"/>
    </source>
</evidence>
<dbReference type="Gene3D" id="3.40.50.300">
    <property type="entry name" value="P-loop containing nucleotide triphosphate hydrolases"/>
    <property type="match status" value="1"/>
</dbReference>
<dbReference type="InterPro" id="IPR042174">
    <property type="entry name" value="RecF_2"/>
</dbReference>
<evidence type="ECO:0000313" key="12">
    <source>
        <dbReference type="EMBL" id="RAV99369.1"/>
    </source>
</evidence>
<keyword evidence="8 9" id="KW-0238">DNA-binding</keyword>
<dbReference type="InterPro" id="IPR018078">
    <property type="entry name" value="DNA-binding_RecF_CS"/>
</dbReference>
<keyword evidence="9 10" id="KW-0227">DNA damage</keyword>
<dbReference type="PANTHER" id="PTHR32182:SF0">
    <property type="entry name" value="DNA REPLICATION AND REPAIR PROTEIN RECF"/>
    <property type="match status" value="1"/>
</dbReference>
<comment type="function">
    <text evidence="9 10">The RecF protein is involved in DNA metabolism; it is required for DNA replication and normal SOS inducibility. RecF binds preferentially to single-stranded, linear DNA. It also seems to bind ATP.</text>
</comment>
<keyword evidence="7 9" id="KW-0067">ATP-binding</keyword>
<feature type="binding site" evidence="9">
    <location>
        <begin position="30"/>
        <end position="37"/>
    </location>
    <ligand>
        <name>ATP</name>
        <dbReference type="ChEBI" id="CHEBI:30616"/>
    </ligand>
</feature>
<evidence type="ECO:0000256" key="10">
    <source>
        <dbReference type="RuleBase" id="RU000578"/>
    </source>
</evidence>
<evidence type="ECO:0000256" key="2">
    <source>
        <dbReference type="ARBA" id="ARBA00008016"/>
    </source>
</evidence>
<dbReference type="NCBIfam" id="TIGR00611">
    <property type="entry name" value="recf"/>
    <property type="match status" value="1"/>
</dbReference>
<dbReference type="InterPro" id="IPR001238">
    <property type="entry name" value="DNA-binding_RecF"/>
</dbReference>
<comment type="caution">
    <text evidence="12">The sequence shown here is derived from an EMBL/GenBank/DDBJ whole genome shotgun (WGS) entry which is preliminary data.</text>
</comment>
<dbReference type="PROSITE" id="PS00618">
    <property type="entry name" value="RECF_2"/>
    <property type="match status" value="1"/>
</dbReference>
<dbReference type="InterPro" id="IPR027417">
    <property type="entry name" value="P-loop_NTPase"/>
</dbReference>
<dbReference type="Pfam" id="PF02463">
    <property type="entry name" value="SMC_N"/>
    <property type="match status" value="1"/>
</dbReference>
<evidence type="ECO:0000256" key="3">
    <source>
        <dbReference type="ARBA" id="ARBA00020170"/>
    </source>
</evidence>
<dbReference type="AlphaFoldDB" id="A0A364XZY9"/>
<evidence type="ECO:0000256" key="1">
    <source>
        <dbReference type="ARBA" id="ARBA00004496"/>
    </source>
</evidence>
<evidence type="ECO:0000256" key="7">
    <source>
        <dbReference type="ARBA" id="ARBA00022840"/>
    </source>
</evidence>
<reference evidence="12 13" key="1">
    <citation type="submission" date="2018-06" db="EMBL/GenBank/DDBJ databases">
        <title>Chryseolinea flavus sp. nov., a member of the phylum Bacteroidetes isolated from soil.</title>
        <authorList>
            <person name="Li Y."/>
            <person name="Wang J."/>
        </authorList>
    </citation>
    <scope>NUCLEOTIDE SEQUENCE [LARGE SCALE GENOMIC DNA]</scope>
    <source>
        <strain evidence="12 13">SDU1-6</strain>
    </source>
</reference>
<keyword evidence="4 9" id="KW-0963">Cytoplasm</keyword>
<dbReference type="GO" id="GO:0003697">
    <property type="term" value="F:single-stranded DNA binding"/>
    <property type="evidence" value="ECO:0007669"/>
    <property type="project" value="UniProtKB-UniRule"/>
</dbReference>
<dbReference type="GO" id="GO:0009432">
    <property type="term" value="P:SOS response"/>
    <property type="evidence" value="ECO:0007669"/>
    <property type="project" value="UniProtKB-UniRule"/>
</dbReference>
<evidence type="ECO:0000313" key="13">
    <source>
        <dbReference type="Proteomes" id="UP000251889"/>
    </source>
</evidence>
<dbReference type="GO" id="GO:0006302">
    <property type="term" value="P:double-strand break repair"/>
    <property type="evidence" value="ECO:0007669"/>
    <property type="project" value="TreeGrafter"/>
</dbReference>
<keyword evidence="6 9" id="KW-0547">Nucleotide-binding</keyword>
<dbReference type="OrthoDB" id="9803889at2"/>
<keyword evidence="13" id="KW-1185">Reference proteome</keyword>
<protein>
    <recommendedName>
        <fullName evidence="3 9">DNA replication and repair protein RecF</fullName>
    </recommendedName>
</protein>
<dbReference type="GO" id="GO:0000731">
    <property type="term" value="P:DNA synthesis involved in DNA repair"/>
    <property type="evidence" value="ECO:0007669"/>
    <property type="project" value="TreeGrafter"/>
</dbReference>
<dbReference type="GO" id="GO:0005737">
    <property type="term" value="C:cytoplasm"/>
    <property type="evidence" value="ECO:0007669"/>
    <property type="project" value="UniProtKB-SubCell"/>
</dbReference>
<dbReference type="EMBL" id="QMFY01000011">
    <property type="protein sequence ID" value="RAV99369.1"/>
    <property type="molecule type" value="Genomic_DNA"/>
</dbReference>
<dbReference type="Gene3D" id="1.20.1050.90">
    <property type="entry name" value="RecF/RecN/SMC, N-terminal domain"/>
    <property type="match status" value="1"/>
</dbReference>
<dbReference type="GO" id="GO:0006260">
    <property type="term" value="P:DNA replication"/>
    <property type="evidence" value="ECO:0007669"/>
    <property type="project" value="UniProtKB-UniRule"/>
</dbReference>
<evidence type="ECO:0000256" key="9">
    <source>
        <dbReference type="HAMAP-Rule" id="MF_00365"/>
    </source>
</evidence>
<evidence type="ECO:0000256" key="4">
    <source>
        <dbReference type="ARBA" id="ARBA00022490"/>
    </source>
</evidence>
<keyword evidence="9 10" id="KW-0742">SOS response</keyword>
<organism evidence="12 13">
    <name type="scientific">Pseudochryseolinea flava</name>
    <dbReference type="NCBI Taxonomy" id="2059302"/>
    <lineage>
        <taxon>Bacteria</taxon>
        <taxon>Pseudomonadati</taxon>
        <taxon>Bacteroidota</taxon>
        <taxon>Cytophagia</taxon>
        <taxon>Cytophagales</taxon>
        <taxon>Fulvivirgaceae</taxon>
        <taxon>Pseudochryseolinea</taxon>
    </lineage>
</organism>
<dbReference type="Proteomes" id="UP000251889">
    <property type="component" value="Unassembled WGS sequence"/>
</dbReference>
<accession>A0A364XZY9</accession>
<dbReference type="GO" id="GO:0005524">
    <property type="term" value="F:ATP binding"/>
    <property type="evidence" value="ECO:0007669"/>
    <property type="project" value="UniProtKB-UniRule"/>
</dbReference>
<dbReference type="HAMAP" id="MF_00365">
    <property type="entry name" value="RecF"/>
    <property type="match status" value="1"/>
</dbReference>